<accession>A0AAW9S885</accession>
<sequence length="457" mass="51092">MKNVFTLFRQFTIQLPLIGALLCGNFACEESVLEPKPVDRITDDLVLKDVGSAFNVVNGLYRNFANLSAINIIAGDMSADNLRHNGTFTQYIEIGTFNMSASNGSASALWGTMYGMMFTVNFLIEGLPQLDDIPESLLNEFLATARFFRAYGYFAGVNTYGDLPLVTSTDVEANSEIPRTPANEVLQFVEEDLLFALNKLPTDPDNSGMLSNGAVKALLARYYLYRQDWTKAEQYASEIINGQNTANYNLESNFVDVLSDFSDESILEVVYSANDNPGTSTNFGLNNLFESRREIIPRNEIIFELQSNGGSRSQMIEFDAALAVGNDNGWTVTRYGPFDNVQVIRLAEIYLIRAEARAQQNKLQGGLSDLNRIRNRAGVPALNLDNKNRLLTAIEEERRVELAFEGHRWYDLKRTNRDDAVMSAVTSNWTVKNKLWPVPQREISNNPALAGDQNPGY</sequence>
<proteinExistence type="inferred from homology"/>
<evidence type="ECO:0000256" key="4">
    <source>
        <dbReference type="ARBA" id="ARBA00023136"/>
    </source>
</evidence>
<evidence type="ECO:0000313" key="8">
    <source>
        <dbReference type="EMBL" id="MEN7549712.1"/>
    </source>
</evidence>
<gene>
    <name evidence="8" type="ORF">AAG747_17445</name>
</gene>
<evidence type="ECO:0000259" key="6">
    <source>
        <dbReference type="Pfam" id="PF07980"/>
    </source>
</evidence>
<comment type="caution">
    <text evidence="8">The sequence shown here is derived from an EMBL/GenBank/DDBJ whole genome shotgun (WGS) entry which is preliminary data.</text>
</comment>
<dbReference type="GO" id="GO:0009279">
    <property type="term" value="C:cell outer membrane"/>
    <property type="evidence" value="ECO:0007669"/>
    <property type="project" value="UniProtKB-SubCell"/>
</dbReference>
<organism evidence="8 9">
    <name type="scientific">Rapidithrix thailandica</name>
    <dbReference type="NCBI Taxonomy" id="413964"/>
    <lineage>
        <taxon>Bacteria</taxon>
        <taxon>Pseudomonadati</taxon>
        <taxon>Bacteroidota</taxon>
        <taxon>Cytophagia</taxon>
        <taxon>Cytophagales</taxon>
        <taxon>Flammeovirgaceae</taxon>
        <taxon>Rapidithrix</taxon>
    </lineage>
</organism>
<evidence type="ECO:0000256" key="2">
    <source>
        <dbReference type="ARBA" id="ARBA00006275"/>
    </source>
</evidence>
<protein>
    <submittedName>
        <fullName evidence="8">RagB/SusD family nutrient uptake outer membrane protein</fullName>
    </submittedName>
</protein>
<keyword evidence="9" id="KW-1185">Reference proteome</keyword>
<dbReference type="AlphaFoldDB" id="A0AAW9S885"/>
<evidence type="ECO:0000256" key="5">
    <source>
        <dbReference type="ARBA" id="ARBA00023237"/>
    </source>
</evidence>
<dbReference type="InterPro" id="IPR012944">
    <property type="entry name" value="SusD_RagB_dom"/>
</dbReference>
<name>A0AAW9S885_9BACT</name>
<evidence type="ECO:0000256" key="1">
    <source>
        <dbReference type="ARBA" id="ARBA00004442"/>
    </source>
</evidence>
<dbReference type="Pfam" id="PF14322">
    <property type="entry name" value="SusD-like_3"/>
    <property type="match status" value="1"/>
</dbReference>
<dbReference type="Gene3D" id="1.25.40.390">
    <property type="match status" value="1"/>
</dbReference>
<dbReference type="SUPFAM" id="SSF48452">
    <property type="entry name" value="TPR-like"/>
    <property type="match status" value="1"/>
</dbReference>
<dbReference type="Proteomes" id="UP001403385">
    <property type="component" value="Unassembled WGS sequence"/>
</dbReference>
<evidence type="ECO:0000256" key="3">
    <source>
        <dbReference type="ARBA" id="ARBA00022729"/>
    </source>
</evidence>
<comment type="subcellular location">
    <subcellularLocation>
        <location evidence="1">Cell outer membrane</location>
    </subcellularLocation>
</comment>
<keyword evidence="4" id="KW-0472">Membrane</keyword>
<dbReference type="CDD" id="cd08977">
    <property type="entry name" value="SusD"/>
    <property type="match status" value="1"/>
</dbReference>
<dbReference type="Pfam" id="PF07980">
    <property type="entry name" value="SusD_RagB"/>
    <property type="match status" value="1"/>
</dbReference>
<dbReference type="InterPro" id="IPR033985">
    <property type="entry name" value="SusD-like_N"/>
</dbReference>
<feature type="domain" description="RagB/SusD" evidence="6">
    <location>
        <begin position="339"/>
        <end position="457"/>
    </location>
</feature>
<keyword evidence="5" id="KW-0998">Cell outer membrane</keyword>
<reference evidence="8 9" key="1">
    <citation type="submission" date="2024-04" db="EMBL/GenBank/DDBJ databases">
        <title>Novel genus in family Flammeovirgaceae.</title>
        <authorList>
            <person name="Nguyen T.H."/>
            <person name="Vuong T.Q."/>
            <person name="Le H."/>
            <person name="Kim S.-G."/>
        </authorList>
    </citation>
    <scope>NUCLEOTIDE SEQUENCE [LARGE SCALE GENOMIC DNA]</scope>
    <source>
        <strain evidence="8 9">JCM 23209</strain>
    </source>
</reference>
<evidence type="ECO:0000259" key="7">
    <source>
        <dbReference type="Pfam" id="PF14322"/>
    </source>
</evidence>
<comment type="similarity">
    <text evidence="2">Belongs to the SusD family.</text>
</comment>
<dbReference type="EMBL" id="JBDKWZ010000010">
    <property type="protein sequence ID" value="MEN7549712.1"/>
    <property type="molecule type" value="Genomic_DNA"/>
</dbReference>
<evidence type="ECO:0000313" key="9">
    <source>
        <dbReference type="Proteomes" id="UP001403385"/>
    </source>
</evidence>
<dbReference type="RefSeq" id="WP_346822491.1">
    <property type="nucleotide sequence ID" value="NZ_JBDKWZ010000010.1"/>
</dbReference>
<keyword evidence="3" id="KW-0732">Signal</keyword>
<feature type="domain" description="SusD-like N-terminal" evidence="7">
    <location>
        <begin position="99"/>
        <end position="224"/>
    </location>
</feature>
<dbReference type="InterPro" id="IPR011990">
    <property type="entry name" value="TPR-like_helical_dom_sf"/>
</dbReference>